<accession>A0A383EYI5</accession>
<protein>
    <recommendedName>
        <fullName evidence="1">Gcp-like domain-containing protein</fullName>
    </recommendedName>
</protein>
<reference evidence="2" key="1">
    <citation type="submission" date="2018-05" db="EMBL/GenBank/DDBJ databases">
        <authorList>
            <person name="Lanie J.A."/>
            <person name="Ng W.-L."/>
            <person name="Kazmierczak K.M."/>
            <person name="Andrzejewski T.M."/>
            <person name="Davidsen T.M."/>
            <person name="Wayne K.J."/>
            <person name="Tettelin H."/>
            <person name="Glass J.I."/>
            <person name="Rusch D."/>
            <person name="Podicherti R."/>
            <person name="Tsui H.-C.T."/>
            <person name="Winkler M.E."/>
        </authorList>
    </citation>
    <scope>NUCLEOTIDE SEQUENCE</scope>
</reference>
<dbReference type="InterPro" id="IPR043129">
    <property type="entry name" value="ATPase_NBD"/>
</dbReference>
<dbReference type="InterPro" id="IPR022496">
    <property type="entry name" value="T6A_TsaB"/>
</dbReference>
<dbReference type="InterPro" id="IPR000905">
    <property type="entry name" value="Gcp-like_dom"/>
</dbReference>
<dbReference type="AlphaFoldDB" id="A0A383EYI5"/>
<organism evidence="2">
    <name type="scientific">marine metagenome</name>
    <dbReference type="NCBI Taxonomy" id="408172"/>
    <lineage>
        <taxon>unclassified sequences</taxon>
        <taxon>metagenomes</taxon>
        <taxon>ecological metagenomes</taxon>
    </lineage>
</organism>
<name>A0A383EYI5_9ZZZZ</name>
<feature type="domain" description="Gcp-like" evidence="1">
    <location>
        <begin position="33"/>
        <end position="131"/>
    </location>
</feature>
<dbReference type="GO" id="GO:0005829">
    <property type="term" value="C:cytosol"/>
    <property type="evidence" value="ECO:0007669"/>
    <property type="project" value="TreeGrafter"/>
</dbReference>
<dbReference type="PANTHER" id="PTHR11735:SF11">
    <property type="entry name" value="TRNA THREONYLCARBAMOYLADENOSINE BIOSYNTHESIS PROTEIN TSAB"/>
    <property type="match status" value="1"/>
</dbReference>
<gene>
    <name evidence="2" type="ORF">METZ01_LOCUS514194</name>
</gene>
<sequence length="214" mass="23765">MTNILAIETSSDACSIALCKRDEDFLFHDVMPQQHTKKLLPLVDEMLINQDLSYQNLDAIAVGCGPGSFTGVRLACSVAQGLSYSLGISAIKVSSLEVMAEHFNKKYQAKKVVTLVNAHMGQLYLGIFEYEHELSSFSEVGIQIEEFDISDFGSETYFVGNGCDLVKKQLNKIKPKIYNHFPQAIDLLNIAKKRLAKGQIINPEMIVPVYLTGE</sequence>
<feature type="non-terminal residue" evidence="2">
    <location>
        <position position="214"/>
    </location>
</feature>
<dbReference type="EMBL" id="UINC01229574">
    <property type="protein sequence ID" value="SVE61340.1"/>
    <property type="molecule type" value="Genomic_DNA"/>
</dbReference>
<dbReference type="SUPFAM" id="SSF53067">
    <property type="entry name" value="Actin-like ATPase domain"/>
    <property type="match status" value="2"/>
</dbReference>
<dbReference type="Gene3D" id="3.30.420.40">
    <property type="match status" value="2"/>
</dbReference>
<evidence type="ECO:0000313" key="2">
    <source>
        <dbReference type="EMBL" id="SVE61340.1"/>
    </source>
</evidence>
<dbReference type="Pfam" id="PF00814">
    <property type="entry name" value="TsaD"/>
    <property type="match status" value="1"/>
</dbReference>
<dbReference type="PANTHER" id="PTHR11735">
    <property type="entry name" value="TRNA N6-ADENOSINE THREONYLCARBAMOYLTRANSFERASE"/>
    <property type="match status" value="1"/>
</dbReference>
<dbReference type="NCBIfam" id="TIGR03725">
    <property type="entry name" value="T6A_YeaZ"/>
    <property type="match status" value="1"/>
</dbReference>
<dbReference type="CDD" id="cd24032">
    <property type="entry name" value="ASKHA_NBD_TsaB"/>
    <property type="match status" value="1"/>
</dbReference>
<dbReference type="GO" id="GO:0002949">
    <property type="term" value="P:tRNA threonylcarbamoyladenosine modification"/>
    <property type="evidence" value="ECO:0007669"/>
    <property type="project" value="InterPro"/>
</dbReference>
<evidence type="ECO:0000259" key="1">
    <source>
        <dbReference type="Pfam" id="PF00814"/>
    </source>
</evidence>
<proteinExistence type="predicted"/>